<proteinExistence type="predicted"/>
<dbReference type="Proteomes" id="UP000001353">
    <property type="component" value="Chromosome"/>
</dbReference>
<organism evidence="1 2">
    <name type="scientific">Roseobacter litoralis (strain ATCC 49566 / DSM 6996 / JCM 21268 / NBRC 15278 / OCh 149)</name>
    <dbReference type="NCBI Taxonomy" id="391595"/>
    <lineage>
        <taxon>Bacteria</taxon>
        <taxon>Pseudomonadati</taxon>
        <taxon>Pseudomonadota</taxon>
        <taxon>Alphaproteobacteria</taxon>
        <taxon>Rhodobacterales</taxon>
        <taxon>Roseobacteraceae</taxon>
        <taxon>Roseobacter</taxon>
    </lineage>
</organism>
<sequence>MRSLHGATRPDVPTVQRETLAKPLAECIRSTGTLDATTGYL</sequence>
<dbReference type="STRING" id="391595.RLO149_c036860"/>
<name>F7ZBM2_ROSLO</name>
<keyword evidence="2" id="KW-1185">Reference proteome</keyword>
<dbReference type="HOGENOM" id="CLU_3276073_0_0_5"/>
<evidence type="ECO:0000313" key="2">
    <source>
        <dbReference type="Proteomes" id="UP000001353"/>
    </source>
</evidence>
<protein>
    <submittedName>
        <fullName evidence="1">Uncharacterized protein</fullName>
    </submittedName>
</protein>
<accession>F7ZBM2</accession>
<gene>
    <name evidence="1" type="ordered locus">RLO149_c036860</name>
</gene>
<dbReference type="EMBL" id="CP002623">
    <property type="protein sequence ID" value="AEI95604.1"/>
    <property type="molecule type" value="Genomic_DNA"/>
</dbReference>
<dbReference type="AlphaFoldDB" id="F7ZBM2"/>
<reference evidence="1 2" key="1">
    <citation type="journal article" date="2011" name="BMC Genomics">
        <title>Comparative genome analysis and genome-guided physiological analysis of Roseobacter litoralis.</title>
        <authorList>
            <person name="Kalhoefer D."/>
            <person name="Thole S."/>
            <person name="Voget S."/>
            <person name="Lehmann R."/>
            <person name="Liesegang H."/>
            <person name="Wollher A."/>
            <person name="Daniel R."/>
            <person name="Simon M."/>
            <person name="Brinkhoff T."/>
        </authorList>
    </citation>
    <scope>NUCLEOTIDE SEQUENCE [LARGE SCALE GENOMIC DNA]</scope>
    <source>
        <strain evidence="2">ATCC 49566 / DSM 6996 / JCM 21268 / NBRC 15278 / OCh 149</strain>
    </source>
</reference>
<dbReference type="KEGG" id="rli:RLO149_c036860"/>
<evidence type="ECO:0000313" key="1">
    <source>
        <dbReference type="EMBL" id="AEI95604.1"/>
    </source>
</evidence>